<dbReference type="AlphaFoldDB" id="A0AAF0J041"/>
<evidence type="ECO:0000259" key="5">
    <source>
        <dbReference type="Pfam" id="PF01368"/>
    </source>
</evidence>
<evidence type="ECO:0000256" key="1">
    <source>
        <dbReference type="ARBA" id="ARBA00001936"/>
    </source>
</evidence>
<evidence type="ECO:0000256" key="4">
    <source>
        <dbReference type="ARBA" id="ARBA00023211"/>
    </source>
</evidence>
<dbReference type="PANTHER" id="PTHR12112:SF39">
    <property type="entry name" value="EG:152A3.5 PROTEIN (FBGN0003116_PN PROTEIN)"/>
    <property type="match status" value="1"/>
</dbReference>
<name>A0AAF0J041_9BASI</name>
<dbReference type="EMBL" id="CP119906">
    <property type="protein sequence ID" value="WFD24576.1"/>
    <property type="molecule type" value="Genomic_DNA"/>
</dbReference>
<dbReference type="Gene3D" id="3.90.1640.10">
    <property type="entry name" value="inorganic pyrophosphatase (n-terminal core)"/>
    <property type="match status" value="1"/>
</dbReference>
<dbReference type="GO" id="GO:0004309">
    <property type="term" value="F:exopolyphosphatase activity"/>
    <property type="evidence" value="ECO:0007669"/>
    <property type="project" value="UniProtKB-EC"/>
</dbReference>
<dbReference type="PANTHER" id="PTHR12112">
    <property type="entry name" value="BNIP - RELATED"/>
    <property type="match status" value="1"/>
</dbReference>
<dbReference type="InterPro" id="IPR038222">
    <property type="entry name" value="DHHA2_dom_sf"/>
</dbReference>
<accession>A0AAF0J041</accession>
<keyword evidence="2" id="KW-0479">Metal-binding</keyword>
<reference evidence="7" key="1">
    <citation type="submission" date="2023-03" db="EMBL/GenBank/DDBJ databases">
        <title>Mating type loci evolution in Malassezia.</title>
        <authorList>
            <person name="Coelho M.A."/>
        </authorList>
    </citation>
    <scope>NUCLEOTIDE SEQUENCE</scope>
    <source>
        <strain evidence="7">CBS 12830</strain>
    </source>
</reference>
<dbReference type="Gene3D" id="3.10.310.20">
    <property type="entry name" value="DHHA2 domain"/>
    <property type="match status" value="1"/>
</dbReference>
<dbReference type="InterPro" id="IPR038763">
    <property type="entry name" value="DHH_sf"/>
</dbReference>
<dbReference type="GO" id="GO:0005737">
    <property type="term" value="C:cytoplasm"/>
    <property type="evidence" value="ECO:0007669"/>
    <property type="project" value="InterPro"/>
</dbReference>
<dbReference type="Proteomes" id="UP001214415">
    <property type="component" value="Chromosome 7"/>
</dbReference>
<dbReference type="InterPro" id="IPR001667">
    <property type="entry name" value="DDH_dom"/>
</dbReference>
<dbReference type="EC" id="3.6.1.11" evidence="7"/>
<feature type="domain" description="DHHA2" evidence="6">
    <location>
        <begin position="210"/>
        <end position="304"/>
    </location>
</feature>
<dbReference type="Pfam" id="PF02833">
    <property type="entry name" value="DHHA2"/>
    <property type="match status" value="1"/>
</dbReference>
<organism evidence="7 8">
    <name type="scientific">Malassezia equina</name>
    <dbReference type="NCBI Taxonomy" id="1381935"/>
    <lineage>
        <taxon>Eukaryota</taxon>
        <taxon>Fungi</taxon>
        <taxon>Dikarya</taxon>
        <taxon>Basidiomycota</taxon>
        <taxon>Ustilaginomycotina</taxon>
        <taxon>Malasseziomycetes</taxon>
        <taxon>Malasseziales</taxon>
        <taxon>Malasseziaceae</taxon>
        <taxon>Malassezia</taxon>
    </lineage>
</organism>
<protein>
    <submittedName>
        <fullName evidence="7">Exopolyphosphatase</fullName>
        <ecNumber evidence="7">3.6.1.11</ecNumber>
    </submittedName>
</protein>
<keyword evidence="8" id="KW-1185">Reference proteome</keyword>
<evidence type="ECO:0000259" key="6">
    <source>
        <dbReference type="Pfam" id="PF02833"/>
    </source>
</evidence>
<dbReference type="InterPro" id="IPR004097">
    <property type="entry name" value="DHHA2"/>
</dbReference>
<dbReference type="SUPFAM" id="SSF64182">
    <property type="entry name" value="DHH phosphoesterases"/>
    <property type="match status" value="1"/>
</dbReference>
<evidence type="ECO:0000256" key="2">
    <source>
        <dbReference type="ARBA" id="ARBA00022723"/>
    </source>
</evidence>
<gene>
    <name evidence="7" type="primary">PPX1_2</name>
    <name evidence="7" type="ORF">MEQU1_003279</name>
</gene>
<dbReference type="Pfam" id="PF01368">
    <property type="entry name" value="DHH"/>
    <property type="match status" value="1"/>
</dbReference>
<dbReference type="GO" id="GO:0046872">
    <property type="term" value="F:metal ion binding"/>
    <property type="evidence" value="ECO:0007669"/>
    <property type="project" value="UniProtKB-KW"/>
</dbReference>
<keyword evidence="4" id="KW-0464">Manganese</keyword>
<evidence type="ECO:0000313" key="7">
    <source>
        <dbReference type="EMBL" id="WFD24576.1"/>
    </source>
</evidence>
<keyword evidence="3 7" id="KW-0378">Hydrolase</keyword>
<comment type="cofactor">
    <cofactor evidence="1">
        <name>Mn(2+)</name>
        <dbReference type="ChEBI" id="CHEBI:29035"/>
    </cofactor>
</comment>
<sequence>MDAFLAQRQALADRSHLVVGNEAGDLDSVACAIAFAYLAQGQDTVPWVPVVQTHRADLVLRPENLRVLAHCGIDPAHLCCVDELPPLSASTSVVLVDHNRATGPFRDSKVVRMFDHHNDEHAHKDAQRIVYAPSAAGSCASVLTTHLLERSKTIDRSLADLLYSAILVDTIGLCARVGKAQACDYAARDILAPWSSWADSDAAKAWHDVLQRAKNDVSHLSTPEKLRRDYKYIECPAKNAPCTWRIGTVSTTEPLPPWSHSSSFYADLDAFSRARSLDGLLILTSYDVAGDEATIAREVLFYVPDTGCRWMSRP</sequence>
<evidence type="ECO:0000313" key="8">
    <source>
        <dbReference type="Proteomes" id="UP001214415"/>
    </source>
</evidence>
<feature type="domain" description="DDH" evidence="5">
    <location>
        <begin position="17"/>
        <end position="166"/>
    </location>
</feature>
<evidence type="ECO:0000256" key="3">
    <source>
        <dbReference type="ARBA" id="ARBA00022801"/>
    </source>
</evidence>
<proteinExistence type="predicted"/>